<sequence length="129" mass="14858">MIFSADDPFERSIILKNGTWEYKILPNHPEVKPYLIQLKNLIENPYYIVKDMVQMDKEQKAVHPTREEYIDVIPNKSTGFVMIKAIVDHNTNPSEIVTALISSKVRGLTSEGGFVYVRSEETDDKKKTE</sequence>
<dbReference type="AlphaFoldDB" id="A4J7P2"/>
<proteinExistence type="predicted"/>
<name>A4J7P2_DESRM</name>
<protein>
    <submittedName>
        <fullName evidence="1">Uncharacterized protein</fullName>
    </submittedName>
</protein>
<reference evidence="1 2" key="1">
    <citation type="submission" date="2007-03" db="EMBL/GenBank/DDBJ databases">
        <title>Complete sequence of Desulfotomaculum reducens MI-1.</title>
        <authorList>
            <consortium name="US DOE Joint Genome Institute"/>
            <person name="Copeland A."/>
            <person name="Lucas S."/>
            <person name="Lapidus A."/>
            <person name="Barry K."/>
            <person name="Detter J.C."/>
            <person name="Glavina del Rio T."/>
            <person name="Hammon N."/>
            <person name="Israni S."/>
            <person name="Dalin E."/>
            <person name="Tice H."/>
            <person name="Pitluck S."/>
            <person name="Sims D."/>
            <person name="Brettin T."/>
            <person name="Bruce D."/>
            <person name="Han C."/>
            <person name="Tapia R."/>
            <person name="Schmutz J."/>
            <person name="Larimer F."/>
            <person name="Land M."/>
            <person name="Hauser L."/>
            <person name="Kyrpides N."/>
            <person name="Kim E."/>
            <person name="Tebo B.M."/>
            <person name="Richardson P."/>
        </authorList>
    </citation>
    <scope>NUCLEOTIDE SEQUENCE [LARGE SCALE GENOMIC DNA]</scope>
    <source>
        <strain evidence="1 2">MI-1</strain>
    </source>
</reference>
<accession>A4J7P2</accession>
<evidence type="ECO:0000313" key="1">
    <source>
        <dbReference type="EMBL" id="ABO51095.1"/>
    </source>
</evidence>
<gene>
    <name evidence="1" type="ordered locus">Dred_2585</name>
</gene>
<dbReference type="EMBL" id="CP000612">
    <property type="protein sequence ID" value="ABO51095.1"/>
    <property type="molecule type" value="Genomic_DNA"/>
</dbReference>
<keyword evidence="2" id="KW-1185">Reference proteome</keyword>
<dbReference type="OrthoDB" id="412031at186801"/>
<dbReference type="KEGG" id="drm:Dred_2585"/>
<evidence type="ECO:0000313" key="2">
    <source>
        <dbReference type="Proteomes" id="UP000001556"/>
    </source>
</evidence>
<dbReference type="HOGENOM" id="CLU_1924574_0_0_9"/>
<organism evidence="1 2">
    <name type="scientific">Desulforamulus reducens (strain ATCC BAA-1160 / DSM 100696 / MI-1)</name>
    <name type="common">Desulfotomaculum reducens</name>
    <dbReference type="NCBI Taxonomy" id="349161"/>
    <lineage>
        <taxon>Bacteria</taxon>
        <taxon>Bacillati</taxon>
        <taxon>Bacillota</taxon>
        <taxon>Clostridia</taxon>
        <taxon>Eubacteriales</taxon>
        <taxon>Peptococcaceae</taxon>
        <taxon>Desulforamulus</taxon>
    </lineage>
</organism>
<dbReference type="RefSeq" id="WP_011878893.1">
    <property type="nucleotide sequence ID" value="NC_009253.1"/>
</dbReference>
<dbReference type="Proteomes" id="UP000001556">
    <property type="component" value="Chromosome"/>
</dbReference>
<dbReference type="STRING" id="349161.Dred_2585"/>